<evidence type="ECO:0000313" key="1">
    <source>
        <dbReference type="EMBL" id="ERG96740.1"/>
    </source>
</evidence>
<proteinExistence type="predicted"/>
<dbReference type="RefSeq" id="WP_021056203.1">
    <property type="nucleotide sequence ID" value="NZ_KE356561.1"/>
</dbReference>
<reference evidence="1 2" key="1">
    <citation type="journal article" date="2013" name="PLoS ONE">
        <title>Assembly-driven community genomics of a hypersaline microbial ecosystem.</title>
        <authorList>
            <person name="Podell S."/>
            <person name="Ugalde J.A."/>
            <person name="Narasingarao P."/>
            <person name="Banfield J.F."/>
            <person name="Heidelberg K.B."/>
            <person name="Allen E.E."/>
        </authorList>
    </citation>
    <scope>NUCLEOTIDE SEQUENCE [LARGE SCALE GENOMIC DNA]</scope>
    <source>
        <strain evidence="2">J07HQW2</strain>
    </source>
</reference>
<evidence type="ECO:0000313" key="2">
    <source>
        <dbReference type="Proteomes" id="UP000030710"/>
    </source>
</evidence>
<dbReference type="HOGENOM" id="CLU_2079387_0_0_2"/>
<gene>
    <name evidence="1" type="ORF">J07HQW2_03223</name>
</gene>
<dbReference type="Proteomes" id="UP000030710">
    <property type="component" value="Unassembled WGS sequence"/>
</dbReference>
<name>U1NHT0_9EURY</name>
<dbReference type="eggNOG" id="arCOG02775">
    <property type="taxonomic scope" value="Archaea"/>
</dbReference>
<protein>
    <submittedName>
        <fullName evidence="1">Uncharacterized protein</fullName>
    </submittedName>
</protein>
<organism evidence="1 2">
    <name type="scientific">Haloquadratum walsbyi J07HQW2</name>
    <dbReference type="NCBI Taxonomy" id="1238425"/>
    <lineage>
        <taxon>Archaea</taxon>
        <taxon>Methanobacteriati</taxon>
        <taxon>Methanobacteriota</taxon>
        <taxon>Stenosarchaea group</taxon>
        <taxon>Halobacteria</taxon>
        <taxon>Halobacteriales</taxon>
        <taxon>Haloferacaceae</taxon>
        <taxon>Haloquadratum</taxon>
    </lineage>
</organism>
<sequence length="117" mass="13080">MRDQLNEYRSEYGVDSPEKLTVEQTNQTLTETASEQPEVGAETIQDCKFLRRNLAFASAALSRLQTQNGSSTRICARLALAFLLSSVMDTVGFLPQLRSWASPLYLCESRRQESSLG</sequence>
<dbReference type="AlphaFoldDB" id="U1NHT0"/>
<accession>U1NHT0</accession>
<dbReference type="EMBL" id="KE356561">
    <property type="protein sequence ID" value="ERG96740.1"/>
    <property type="molecule type" value="Genomic_DNA"/>
</dbReference>